<evidence type="ECO:0000313" key="2">
    <source>
        <dbReference type="Proteomes" id="UP000625780"/>
    </source>
</evidence>
<keyword evidence="2" id="KW-1185">Reference proteome</keyword>
<organism evidence="1 2">
    <name type="scientific">Muriicola marianensis</name>
    <dbReference type="NCBI Taxonomy" id="1324801"/>
    <lineage>
        <taxon>Bacteria</taxon>
        <taxon>Pseudomonadati</taxon>
        <taxon>Bacteroidota</taxon>
        <taxon>Flavobacteriia</taxon>
        <taxon>Flavobacteriales</taxon>
        <taxon>Flavobacteriaceae</taxon>
        <taxon>Muriicola</taxon>
    </lineage>
</organism>
<gene>
    <name evidence="1" type="ORF">GCM10011361_05730</name>
</gene>
<dbReference type="Proteomes" id="UP000625780">
    <property type="component" value="Unassembled WGS sequence"/>
</dbReference>
<name>A0ABQ1QQZ1_9FLAO</name>
<comment type="caution">
    <text evidence="1">The sequence shown here is derived from an EMBL/GenBank/DDBJ whole genome shotgun (WGS) entry which is preliminary data.</text>
</comment>
<proteinExistence type="predicted"/>
<dbReference type="EMBL" id="BMFH01000001">
    <property type="protein sequence ID" value="GGD41497.1"/>
    <property type="molecule type" value="Genomic_DNA"/>
</dbReference>
<evidence type="ECO:0000313" key="1">
    <source>
        <dbReference type="EMBL" id="GGD41497.1"/>
    </source>
</evidence>
<reference evidence="2" key="1">
    <citation type="journal article" date="2019" name="Int. J. Syst. Evol. Microbiol.">
        <title>The Global Catalogue of Microorganisms (GCM) 10K type strain sequencing project: providing services to taxonomists for standard genome sequencing and annotation.</title>
        <authorList>
            <consortium name="The Broad Institute Genomics Platform"/>
            <consortium name="The Broad Institute Genome Sequencing Center for Infectious Disease"/>
            <person name="Wu L."/>
            <person name="Ma J."/>
        </authorList>
    </citation>
    <scope>NUCLEOTIDE SEQUENCE [LARGE SCALE GENOMIC DNA]</scope>
    <source>
        <strain evidence="2">CGMCC 1.12606</strain>
    </source>
</reference>
<accession>A0ABQ1QQZ1</accession>
<protein>
    <submittedName>
        <fullName evidence="1">Uncharacterized protein</fullName>
    </submittedName>
</protein>
<sequence>MLDTESGRQSLTRLFKSESTAKANGHGVIFIRNGGDFVACGGDDQNVVCVYEIDENGYYRSPIDLHILPNGEAQFLAQSKDFAVEVYTLPNWDLIYSNLCMEEYRGNLHINLKGTFELIEDDPFYDFDYYTYVEGSTANNMQITTWVDDAVRNLDIFELTWDCDDPTSEKRLKVTSLFKQNGGVNFKISGL</sequence>